<dbReference type="GO" id="GO:0006006">
    <property type="term" value="P:glucose metabolic process"/>
    <property type="evidence" value="ECO:0007669"/>
    <property type="project" value="UniProtKB-KW"/>
</dbReference>
<feature type="binding site" evidence="7">
    <location>
        <position position="233"/>
    </location>
    <ligand>
        <name>substrate</name>
    </ligand>
</feature>
<dbReference type="Gene3D" id="3.30.360.10">
    <property type="entry name" value="Dihydrodipicolinate Reductase, domain 2"/>
    <property type="match status" value="1"/>
</dbReference>
<dbReference type="GO" id="GO:0005829">
    <property type="term" value="C:cytosol"/>
    <property type="evidence" value="ECO:0007669"/>
    <property type="project" value="TreeGrafter"/>
</dbReference>
<dbReference type="InterPro" id="IPR036291">
    <property type="entry name" value="NAD(P)-bd_dom_sf"/>
</dbReference>
<feature type="binding site" evidence="7">
    <location>
        <position position="338"/>
    </location>
    <ligand>
        <name>substrate</name>
    </ligand>
</feature>
<accession>A0A4D6YIA9</accession>
<evidence type="ECO:0000256" key="6">
    <source>
        <dbReference type="ARBA" id="ARBA00023277"/>
    </source>
</evidence>
<dbReference type="AlphaFoldDB" id="A0A4D6YIA9"/>
<evidence type="ECO:0000256" key="5">
    <source>
        <dbReference type="ARBA" id="ARBA00023002"/>
    </source>
</evidence>
<dbReference type="InterPro" id="IPR022674">
    <property type="entry name" value="G6P_DH_NAD-bd"/>
</dbReference>
<dbReference type="OrthoDB" id="9802739at2"/>
<evidence type="ECO:0000256" key="7">
    <source>
        <dbReference type="HAMAP-Rule" id="MF_00966"/>
    </source>
</evidence>
<evidence type="ECO:0000256" key="3">
    <source>
        <dbReference type="ARBA" id="ARBA00022526"/>
    </source>
</evidence>
<keyword evidence="3 7" id="KW-0313">Glucose metabolism</keyword>
<dbReference type="Gene3D" id="3.40.50.720">
    <property type="entry name" value="NAD(P)-binding Rossmann-like Domain"/>
    <property type="match status" value="1"/>
</dbReference>
<feature type="binding site" evidence="7">
    <location>
        <position position="343"/>
    </location>
    <ligand>
        <name>substrate</name>
    </ligand>
</feature>
<feature type="binding site" evidence="7">
    <location>
        <begin position="91"/>
        <end position="92"/>
    </location>
    <ligand>
        <name>NADP(+)</name>
        <dbReference type="ChEBI" id="CHEBI:58349"/>
    </ligand>
</feature>
<dbReference type="InterPro" id="IPR019796">
    <property type="entry name" value="G6P_DH_AS"/>
</dbReference>
<keyword evidence="6 7" id="KW-0119">Carbohydrate metabolism</keyword>
<evidence type="ECO:0000256" key="1">
    <source>
        <dbReference type="ARBA" id="ARBA00004937"/>
    </source>
</evidence>
<feature type="binding site" evidence="7">
    <location>
        <position position="180"/>
    </location>
    <ligand>
        <name>substrate</name>
    </ligand>
</feature>
<feature type="binding site" evidence="7">
    <location>
        <position position="146"/>
    </location>
    <ligand>
        <name>NADP(+)</name>
        <dbReference type="ChEBI" id="CHEBI:58349"/>
    </ligand>
</feature>
<feature type="domain" description="Glucose-6-phosphate dehydrogenase C-terminal" evidence="9">
    <location>
        <begin position="187"/>
        <end position="487"/>
    </location>
</feature>
<dbReference type="PIRSF" id="PIRSF000110">
    <property type="entry name" value="G6PD"/>
    <property type="match status" value="1"/>
</dbReference>
<organism evidence="10 11">
    <name type="scientific">Buchnera aphidicola</name>
    <name type="common">Sitobion avenae</name>
    <dbReference type="NCBI Taxonomy" id="571428"/>
    <lineage>
        <taxon>Bacteria</taxon>
        <taxon>Pseudomonadati</taxon>
        <taxon>Pseudomonadota</taxon>
        <taxon>Gammaproteobacteria</taxon>
        <taxon>Enterobacterales</taxon>
        <taxon>Erwiniaceae</taxon>
        <taxon>Buchnera</taxon>
    </lineage>
</organism>
<dbReference type="PANTHER" id="PTHR23429:SF0">
    <property type="entry name" value="GLUCOSE-6-PHOSPHATE 1-DEHYDROGENASE"/>
    <property type="match status" value="1"/>
</dbReference>
<name>A0A4D6YIA9_9GAMM</name>
<feature type="binding site" evidence="7">
    <location>
        <position position="214"/>
    </location>
    <ligand>
        <name>substrate</name>
    </ligand>
</feature>
<dbReference type="EMBL" id="CP034855">
    <property type="protein sequence ID" value="QCI25530.1"/>
    <property type="molecule type" value="Genomic_DNA"/>
</dbReference>
<protein>
    <recommendedName>
        <fullName evidence="7">Glucose-6-phosphate 1-dehydrogenase</fullName>
        <shortName evidence="7">G6PD</shortName>
        <ecNumber evidence="7">1.1.1.49</ecNumber>
    </recommendedName>
</protein>
<evidence type="ECO:0000313" key="10">
    <source>
        <dbReference type="EMBL" id="QCI25530.1"/>
    </source>
</evidence>
<dbReference type="GO" id="GO:0050661">
    <property type="term" value="F:NADP binding"/>
    <property type="evidence" value="ECO:0007669"/>
    <property type="project" value="UniProtKB-UniRule"/>
</dbReference>
<comment type="similarity">
    <text evidence="2 7">Belongs to the glucose-6-phosphate dehydrogenase family.</text>
</comment>
<evidence type="ECO:0000256" key="2">
    <source>
        <dbReference type="ARBA" id="ARBA00009975"/>
    </source>
</evidence>
<dbReference type="SUPFAM" id="SSF55347">
    <property type="entry name" value="Glyceraldehyde-3-phosphate dehydrogenase-like, C-terminal domain"/>
    <property type="match status" value="1"/>
</dbReference>
<comment type="catalytic activity">
    <reaction evidence="7">
        <text>D-glucose 6-phosphate + NADP(+) = 6-phospho-D-glucono-1,5-lactone + NADPH + H(+)</text>
        <dbReference type="Rhea" id="RHEA:15841"/>
        <dbReference type="ChEBI" id="CHEBI:15378"/>
        <dbReference type="ChEBI" id="CHEBI:57783"/>
        <dbReference type="ChEBI" id="CHEBI:57955"/>
        <dbReference type="ChEBI" id="CHEBI:58349"/>
        <dbReference type="ChEBI" id="CHEBI:61548"/>
        <dbReference type="EC" id="1.1.1.49"/>
    </reaction>
</comment>
<dbReference type="InterPro" id="IPR001282">
    <property type="entry name" value="G6P_DH"/>
</dbReference>
<evidence type="ECO:0000259" key="8">
    <source>
        <dbReference type="Pfam" id="PF00479"/>
    </source>
</evidence>
<feature type="active site" description="Proton acceptor" evidence="7">
    <location>
        <position position="238"/>
    </location>
</feature>
<dbReference type="Pfam" id="PF02781">
    <property type="entry name" value="G6PD_C"/>
    <property type="match status" value="1"/>
</dbReference>
<evidence type="ECO:0000256" key="4">
    <source>
        <dbReference type="ARBA" id="ARBA00022857"/>
    </source>
</evidence>
<dbReference type="UniPathway" id="UPA00115">
    <property type="reaction ID" value="UER00408"/>
</dbReference>
<sequence>MSIEINQACDLVIFGAKGDLTKRKLLPALYKLEKSKKIHKYTRIIASGRADWSTQDYIKIVKTAIKNFLNEEIDDFIWKKLSSRIYFCNVDVYKLLHFFRLKEILDQKKNITIYYCAVPPNTLNSIFIGLGNANLNSISSRIVLEKPLGICLKTSKIINNQISKYFLESQIFRIDHYLGKESILNLLALRFANSFFFHNWNNTAIDHIQITVSEEVGIEGRWNYFDTTGQMKDMVQNHLLQILTILAMDQPKDITAENIRHEKVKILRALNPIDIKNINKKTVRGQYCSGLIKGVKVPSYLEEYGANKTSATETFVAIKASLNNKKWSGVPFYLRTGKRLAHKYSEIVVFFKKMPINLFQNLNKELLQNKLVIRLEPDSNIKFEFLNKTLGLEKEYKLEHSQLKSSNFYEKNSKNSIDAYERLLFESMRGIQSLFVCRDEVEEAWKWIDPIIDAWKNSKNNIPQLYMSGTWGPKDADLLLLRDNRYWYKFN</sequence>
<dbReference type="GO" id="GO:0004345">
    <property type="term" value="F:glucose-6-phosphate dehydrogenase activity"/>
    <property type="evidence" value="ECO:0007669"/>
    <property type="project" value="UniProtKB-UniRule"/>
</dbReference>
<proteinExistence type="inferred from homology"/>
<keyword evidence="5 7" id="KW-0560">Oxidoreductase</keyword>
<dbReference type="EC" id="1.1.1.49" evidence="7"/>
<gene>
    <name evidence="7 10" type="primary">zwf</name>
    <name evidence="10" type="ORF">D9V77_01605</name>
</gene>
<dbReference type="GO" id="GO:0009051">
    <property type="term" value="P:pentose-phosphate shunt, oxidative branch"/>
    <property type="evidence" value="ECO:0007669"/>
    <property type="project" value="TreeGrafter"/>
</dbReference>
<dbReference type="RefSeq" id="WP_158338438.1">
    <property type="nucleotide sequence ID" value="NZ_CP034855.1"/>
</dbReference>
<dbReference type="HAMAP" id="MF_00966">
    <property type="entry name" value="G6PD"/>
    <property type="match status" value="1"/>
</dbReference>
<comment type="function">
    <text evidence="7">Catalyzes the oxidation of glucose 6-phosphate to 6-phosphogluconolactone.</text>
</comment>
<dbReference type="NCBIfam" id="TIGR00871">
    <property type="entry name" value="zwf"/>
    <property type="match status" value="1"/>
</dbReference>
<dbReference type="PANTHER" id="PTHR23429">
    <property type="entry name" value="GLUCOSE-6-PHOSPHATE 1-DEHYDROGENASE G6PD"/>
    <property type="match status" value="1"/>
</dbReference>
<reference evidence="10 11" key="1">
    <citation type="submission" date="2018-12" db="EMBL/GenBank/DDBJ databases">
        <authorList>
            <person name="Chong R.A."/>
        </authorList>
    </citation>
    <scope>NUCLEOTIDE SEQUENCE [LARGE SCALE GENOMIC DNA]</scope>
    <source>
        <strain evidence="10 11">Sav</strain>
    </source>
</reference>
<feature type="domain" description="Glucose-6-phosphate dehydrogenase NAD-binding" evidence="8">
    <location>
        <begin position="12"/>
        <end position="185"/>
    </location>
</feature>
<dbReference type="Pfam" id="PF00479">
    <property type="entry name" value="G6PD_N"/>
    <property type="match status" value="1"/>
</dbReference>
<keyword evidence="4 7" id="KW-0521">NADP</keyword>
<comment type="pathway">
    <text evidence="1 7">Carbohydrate degradation; pentose phosphate pathway; D-ribulose 5-phosphate from D-glucose 6-phosphate (oxidative stage): step 1/3.</text>
</comment>
<reference evidence="10 11" key="2">
    <citation type="submission" date="2019-05" db="EMBL/GenBank/DDBJ databases">
        <title>Genome evolution of the obligate endosymbiont Buchnera aphidicola.</title>
        <authorList>
            <person name="Moran N.A."/>
        </authorList>
    </citation>
    <scope>NUCLEOTIDE SEQUENCE [LARGE SCALE GENOMIC DNA]</scope>
    <source>
        <strain evidence="10 11">Sav</strain>
    </source>
</reference>
<evidence type="ECO:0000259" key="9">
    <source>
        <dbReference type="Pfam" id="PF02781"/>
    </source>
</evidence>
<dbReference type="PRINTS" id="PR00079">
    <property type="entry name" value="G6PDHDRGNASE"/>
</dbReference>
<evidence type="ECO:0000313" key="11">
    <source>
        <dbReference type="Proteomes" id="UP000298585"/>
    </source>
</evidence>
<feature type="binding site" evidence="7">
    <location>
        <position position="176"/>
    </location>
    <ligand>
        <name>substrate</name>
    </ligand>
</feature>
<dbReference type="SUPFAM" id="SSF51735">
    <property type="entry name" value="NAD(P)-binding Rossmann-fold domains"/>
    <property type="match status" value="1"/>
</dbReference>
<comment type="caution">
    <text evidence="7">Lacks conserved residue(s) required for the propagation of feature annotation.</text>
</comment>
<dbReference type="PROSITE" id="PS00069">
    <property type="entry name" value="G6P_DEHYDROGENASE"/>
    <property type="match status" value="1"/>
</dbReference>
<feature type="binding site" evidence="7">
    <location>
        <position position="49"/>
    </location>
    <ligand>
        <name>NADP(+)</name>
        <dbReference type="ChEBI" id="CHEBI:58349"/>
    </ligand>
</feature>
<dbReference type="Proteomes" id="UP000298585">
    <property type="component" value="Chromosome"/>
</dbReference>
<dbReference type="InterPro" id="IPR022675">
    <property type="entry name" value="G6P_DH_C"/>
</dbReference>